<dbReference type="InterPro" id="IPR003879">
    <property type="entry name" value="Butyrophylin_SPRY"/>
</dbReference>
<evidence type="ECO:0000256" key="1">
    <source>
        <dbReference type="ARBA" id="ARBA00022723"/>
    </source>
</evidence>
<dbReference type="AlphaFoldDB" id="A0A8C4NGH9"/>
<accession>A0A8C4NGH9</accession>
<feature type="domain" description="B30.2/SPRY" evidence="4">
    <location>
        <begin position="69"/>
        <end position="272"/>
    </location>
</feature>
<dbReference type="InterPro" id="IPR003877">
    <property type="entry name" value="SPRY_dom"/>
</dbReference>
<proteinExistence type="predicted"/>
<dbReference type="Proteomes" id="UP000694388">
    <property type="component" value="Unplaced"/>
</dbReference>
<sequence length="291" mass="33214">MLHALHHQQESTHQCYMNLAQTANEQAMQAAAASPLMQTALDPEHQPWKVLVFSWEKKLFDNLYLSISHFAPFDRFMTIYCLFSAPILITLDADTAHSNLELSEEDTVVRCMRYQHPVPDNPLRFQSTLNVLGTEGFPQTPDPKGRCYYWEVYVGNKPGWTVGMAYASIPRVGSSRLGRNCTSWALELHEHQYHAWHGEQDVVLCQLSTEPHTIGIFYDPRHGILSFYNAGEMHLIHSFRAKFSEPLFPALNPHSCRDPSNQLPLRLRVANKVVSDGSKWQRASTLFGLFS</sequence>
<evidence type="ECO:0000259" key="4">
    <source>
        <dbReference type="PROSITE" id="PS50188"/>
    </source>
</evidence>
<dbReference type="SMART" id="SM00589">
    <property type="entry name" value="PRY"/>
    <property type="match status" value="1"/>
</dbReference>
<dbReference type="InterPro" id="IPR043136">
    <property type="entry name" value="B30.2/SPRY_sf"/>
</dbReference>
<dbReference type="PANTHER" id="PTHR25465:SF31">
    <property type="entry name" value="RING-TYPE DOMAIN-CONTAINING PROTEIN"/>
    <property type="match status" value="1"/>
</dbReference>
<dbReference type="PROSITE" id="PS50188">
    <property type="entry name" value="B302_SPRY"/>
    <property type="match status" value="1"/>
</dbReference>
<evidence type="ECO:0000256" key="2">
    <source>
        <dbReference type="ARBA" id="ARBA00022771"/>
    </source>
</evidence>
<dbReference type="InterPro" id="IPR013320">
    <property type="entry name" value="ConA-like_dom_sf"/>
</dbReference>
<evidence type="ECO:0000313" key="6">
    <source>
        <dbReference type="Proteomes" id="UP000694388"/>
    </source>
</evidence>
<dbReference type="Ensembl" id="ENSEBUT00000007836.1">
    <property type="protein sequence ID" value="ENSEBUP00000007356.1"/>
    <property type="gene ID" value="ENSEBUG00000004808.1"/>
</dbReference>
<dbReference type="GO" id="GO:0008270">
    <property type="term" value="F:zinc ion binding"/>
    <property type="evidence" value="ECO:0007669"/>
    <property type="project" value="UniProtKB-KW"/>
</dbReference>
<evidence type="ECO:0000256" key="3">
    <source>
        <dbReference type="ARBA" id="ARBA00022833"/>
    </source>
</evidence>
<evidence type="ECO:0000313" key="5">
    <source>
        <dbReference type="Ensembl" id="ENSEBUP00000007356.1"/>
    </source>
</evidence>
<organism evidence="5 6">
    <name type="scientific">Eptatretus burgeri</name>
    <name type="common">Inshore hagfish</name>
    <dbReference type="NCBI Taxonomy" id="7764"/>
    <lineage>
        <taxon>Eukaryota</taxon>
        <taxon>Metazoa</taxon>
        <taxon>Chordata</taxon>
        <taxon>Craniata</taxon>
        <taxon>Vertebrata</taxon>
        <taxon>Cyclostomata</taxon>
        <taxon>Myxini</taxon>
        <taxon>Myxiniformes</taxon>
        <taxon>Myxinidae</taxon>
        <taxon>Eptatretinae</taxon>
        <taxon>Eptatretus</taxon>
    </lineage>
</organism>
<name>A0A8C4NGH9_EPTBU</name>
<dbReference type="InterPro" id="IPR051051">
    <property type="entry name" value="E3_ubiq-ligase_TRIM/RNF"/>
</dbReference>
<protein>
    <recommendedName>
        <fullName evidence="4">B30.2/SPRY domain-containing protein</fullName>
    </recommendedName>
</protein>
<reference evidence="5" key="1">
    <citation type="submission" date="2025-08" db="UniProtKB">
        <authorList>
            <consortium name="Ensembl"/>
        </authorList>
    </citation>
    <scope>IDENTIFICATION</scope>
</reference>
<reference evidence="5" key="2">
    <citation type="submission" date="2025-09" db="UniProtKB">
        <authorList>
            <consortium name="Ensembl"/>
        </authorList>
    </citation>
    <scope>IDENTIFICATION</scope>
</reference>
<dbReference type="GO" id="GO:0005737">
    <property type="term" value="C:cytoplasm"/>
    <property type="evidence" value="ECO:0007669"/>
    <property type="project" value="UniProtKB-ARBA"/>
</dbReference>
<keyword evidence="1" id="KW-0479">Metal-binding</keyword>
<dbReference type="Pfam" id="PF13765">
    <property type="entry name" value="PRY"/>
    <property type="match status" value="1"/>
</dbReference>
<dbReference type="Gene3D" id="2.60.120.920">
    <property type="match status" value="1"/>
</dbReference>
<dbReference type="InterPro" id="IPR001870">
    <property type="entry name" value="B30.2/SPRY"/>
</dbReference>
<dbReference type="Pfam" id="PF00622">
    <property type="entry name" value="SPRY"/>
    <property type="match status" value="1"/>
</dbReference>
<dbReference type="GeneTree" id="ENSGT00940000154294"/>
<dbReference type="SUPFAM" id="SSF49899">
    <property type="entry name" value="Concanavalin A-like lectins/glucanases"/>
    <property type="match status" value="1"/>
</dbReference>
<keyword evidence="3" id="KW-0862">Zinc</keyword>
<dbReference type="SMART" id="SM00449">
    <property type="entry name" value="SPRY"/>
    <property type="match status" value="1"/>
</dbReference>
<keyword evidence="2" id="KW-0863">Zinc-finger</keyword>
<dbReference type="PANTHER" id="PTHR25465">
    <property type="entry name" value="B-BOX DOMAIN CONTAINING"/>
    <property type="match status" value="1"/>
</dbReference>
<dbReference type="PRINTS" id="PR01407">
    <property type="entry name" value="BUTYPHLNCDUF"/>
</dbReference>
<keyword evidence="6" id="KW-1185">Reference proteome</keyword>
<dbReference type="InterPro" id="IPR006574">
    <property type="entry name" value="PRY"/>
</dbReference>